<comment type="caution">
    <text evidence="6">The sequence shown here is derived from an EMBL/GenBank/DDBJ whole genome shotgun (WGS) entry which is preliminary data.</text>
</comment>
<dbReference type="Gene3D" id="1.10.45.10">
    <property type="entry name" value="Vanillyl-alcohol Oxidase, Chain A, domain 4"/>
    <property type="match status" value="1"/>
</dbReference>
<dbReference type="InterPro" id="IPR016169">
    <property type="entry name" value="FAD-bd_PCMH_sub2"/>
</dbReference>
<dbReference type="EC" id="1.1.3.37" evidence="2"/>
<sequence length="477" mass="53446">MFNWAKSVQLCQTNQVVKVRNVEQLRDILIHVNSTGKHLKIMGTGMSFGGIGATDSSSDIMVDMSNFSGLIKLDGNLAKFGGSTVLQVVADTLVEHNLQIAACPGVLVAQTLAGALATGTHGQGLKNGGLYDIVYSMDVMFADGTLHTLSRDSPYYNGKDVFHAFQLHLGCLGVVVAVTLECEPLQIYRLDKSVTDFEDLKENYIKWNNENEHCKAWWFPNTNHVQVWKTNVASAKEVLQYKENGNKIYDLKKEPVAGGSTYGSVNDKPSVGDLKGSGFSSSLQELLSNMALDTSTDSKGKTKDLNEARFRTVQRFSKLDARVGNIYQIWCKGIPAPQINCELAVPLDRLPELLQTLRDFYESTDKSIHYPFILRTGGPSPSWLSPSYNQKVCYIGFLAYLNEKTFTVHEDQMEFVCRIEKVIADFGCWPHYGKFFTRSLYNFESMLPRFKEFAQLRQTVDPNNVFANQFIRDLLSI</sequence>
<dbReference type="Gene3D" id="3.30.465.10">
    <property type="match status" value="1"/>
</dbReference>
<dbReference type="Gene3D" id="3.30.70.2520">
    <property type="match status" value="1"/>
</dbReference>
<evidence type="ECO:0000256" key="1">
    <source>
        <dbReference type="ARBA" id="ARBA00005083"/>
    </source>
</evidence>
<dbReference type="Gene3D" id="3.30.43.10">
    <property type="entry name" value="Uridine Diphospho-n-acetylenolpyruvylglucosamine Reductase, domain 2"/>
    <property type="match status" value="1"/>
</dbReference>
<dbReference type="AlphaFoldDB" id="A0AAD5YAV7"/>
<dbReference type="InterPro" id="IPR010031">
    <property type="entry name" value="FAD_lactone_oxidase-like"/>
</dbReference>
<name>A0AAD5YAV7_9FUNG</name>
<protein>
    <recommendedName>
        <fullName evidence="2">D-arabinono-1,4-lactone oxidase</fullName>
        <ecNumber evidence="2">1.1.3.37</ecNumber>
    </recommendedName>
    <alternativeName>
        <fullName evidence="4">L-galactono-gamma-lactone oxidase</fullName>
    </alternativeName>
</protein>
<dbReference type="GO" id="GO:0003885">
    <property type="term" value="F:D-arabinono-1,4-lactone oxidase activity"/>
    <property type="evidence" value="ECO:0007669"/>
    <property type="project" value="UniProtKB-EC"/>
</dbReference>
<dbReference type="Proteomes" id="UP001210925">
    <property type="component" value="Unassembled WGS sequence"/>
</dbReference>
<gene>
    <name evidence="6" type="ORF">HK103_005358</name>
</gene>
<dbReference type="InterPro" id="IPR007173">
    <property type="entry name" value="ALO_C"/>
</dbReference>
<dbReference type="SUPFAM" id="SSF56176">
    <property type="entry name" value="FAD-binding/transporter-associated domain-like"/>
    <property type="match status" value="1"/>
</dbReference>
<evidence type="ECO:0000259" key="5">
    <source>
        <dbReference type="PROSITE" id="PS51387"/>
    </source>
</evidence>
<evidence type="ECO:0000313" key="7">
    <source>
        <dbReference type="Proteomes" id="UP001210925"/>
    </source>
</evidence>
<dbReference type="PANTHER" id="PTHR43762">
    <property type="entry name" value="L-GULONOLACTONE OXIDASE"/>
    <property type="match status" value="1"/>
</dbReference>
<keyword evidence="7" id="KW-1185">Reference proteome</keyword>
<dbReference type="PROSITE" id="PS51387">
    <property type="entry name" value="FAD_PCMH"/>
    <property type="match status" value="1"/>
</dbReference>
<dbReference type="GO" id="GO:0071949">
    <property type="term" value="F:FAD binding"/>
    <property type="evidence" value="ECO:0007669"/>
    <property type="project" value="InterPro"/>
</dbReference>
<evidence type="ECO:0000256" key="2">
    <source>
        <dbReference type="ARBA" id="ARBA00013136"/>
    </source>
</evidence>
<dbReference type="Pfam" id="PF01565">
    <property type="entry name" value="FAD_binding_4"/>
    <property type="match status" value="1"/>
</dbReference>
<dbReference type="InterPro" id="IPR016171">
    <property type="entry name" value="Vanillyl_alc_oxidase_C-sub2"/>
</dbReference>
<comment type="pathway">
    <text evidence="1">Cofactor biosynthesis; D-erythroascorbate biosynthesis; dehydro-D-arabinono-1,4-lactone from D-arabinose: step 2/2.</text>
</comment>
<feature type="domain" description="FAD-binding PCMH-type" evidence="5">
    <location>
        <begin position="9"/>
        <end position="185"/>
    </location>
</feature>
<dbReference type="InterPro" id="IPR006094">
    <property type="entry name" value="Oxid_FAD_bind_N"/>
</dbReference>
<accession>A0AAD5YAV7</accession>
<dbReference type="InterPro" id="IPR016166">
    <property type="entry name" value="FAD-bd_PCMH"/>
</dbReference>
<keyword evidence="3" id="KW-0560">Oxidoreductase</keyword>
<dbReference type="InterPro" id="IPR036318">
    <property type="entry name" value="FAD-bd_PCMH-like_sf"/>
</dbReference>
<dbReference type="InterPro" id="IPR016167">
    <property type="entry name" value="FAD-bd_PCMH_sub1"/>
</dbReference>
<dbReference type="PANTHER" id="PTHR43762:SF1">
    <property type="entry name" value="D-ARABINONO-1,4-LACTONE OXIDASE"/>
    <property type="match status" value="1"/>
</dbReference>
<dbReference type="Pfam" id="PF04030">
    <property type="entry name" value="ALO"/>
    <property type="match status" value="1"/>
</dbReference>
<evidence type="ECO:0000256" key="3">
    <source>
        <dbReference type="ARBA" id="ARBA00023002"/>
    </source>
</evidence>
<evidence type="ECO:0000256" key="4">
    <source>
        <dbReference type="ARBA" id="ARBA00033418"/>
    </source>
</evidence>
<dbReference type="PIRSF" id="PIRSF000136">
    <property type="entry name" value="LGO_GLO"/>
    <property type="match status" value="1"/>
</dbReference>
<reference evidence="6" key="1">
    <citation type="submission" date="2020-05" db="EMBL/GenBank/DDBJ databases">
        <title>Phylogenomic resolution of chytrid fungi.</title>
        <authorList>
            <person name="Stajich J.E."/>
            <person name="Amses K."/>
            <person name="Simmons R."/>
            <person name="Seto K."/>
            <person name="Myers J."/>
            <person name="Bonds A."/>
            <person name="Quandt C.A."/>
            <person name="Barry K."/>
            <person name="Liu P."/>
            <person name="Grigoriev I."/>
            <person name="Longcore J.E."/>
            <person name="James T.Y."/>
        </authorList>
    </citation>
    <scope>NUCLEOTIDE SEQUENCE</scope>
    <source>
        <strain evidence="6">PLAUS21</strain>
    </source>
</reference>
<dbReference type="EMBL" id="JADGKB010000005">
    <property type="protein sequence ID" value="KAJ3261521.1"/>
    <property type="molecule type" value="Genomic_DNA"/>
</dbReference>
<proteinExistence type="predicted"/>
<dbReference type="GO" id="GO:0016020">
    <property type="term" value="C:membrane"/>
    <property type="evidence" value="ECO:0007669"/>
    <property type="project" value="InterPro"/>
</dbReference>
<evidence type="ECO:0000313" key="6">
    <source>
        <dbReference type="EMBL" id="KAJ3261521.1"/>
    </source>
</evidence>
<organism evidence="6 7">
    <name type="scientific">Boothiomyces macroporosus</name>
    <dbReference type="NCBI Taxonomy" id="261099"/>
    <lineage>
        <taxon>Eukaryota</taxon>
        <taxon>Fungi</taxon>
        <taxon>Fungi incertae sedis</taxon>
        <taxon>Chytridiomycota</taxon>
        <taxon>Chytridiomycota incertae sedis</taxon>
        <taxon>Chytridiomycetes</taxon>
        <taxon>Rhizophydiales</taxon>
        <taxon>Terramycetaceae</taxon>
        <taxon>Boothiomyces</taxon>
    </lineage>
</organism>